<dbReference type="PROSITE" id="PS50950">
    <property type="entry name" value="ZF_THAP"/>
    <property type="match status" value="1"/>
</dbReference>
<dbReference type="SUPFAM" id="SSF57716">
    <property type="entry name" value="Glucocorticoid receptor-like (DNA-binding domain)"/>
    <property type="match status" value="1"/>
</dbReference>
<dbReference type="Pfam" id="PF13359">
    <property type="entry name" value="DDE_Tnp_4"/>
    <property type="match status" value="1"/>
</dbReference>
<comment type="cofactor">
    <cofactor evidence="1">
        <name>a divalent metal cation</name>
        <dbReference type="ChEBI" id="CHEBI:60240"/>
    </cofactor>
</comment>
<evidence type="ECO:0000256" key="3">
    <source>
        <dbReference type="ARBA" id="ARBA00022771"/>
    </source>
</evidence>
<dbReference type="Pfam" id="PF13613">
    <property type="entry name" value="HTH_Tnp_4"/>
    <property type="match status" value="1"/>
</dbReference>
<dbReference type="SMART" id="SM00980">
    <property type="entry name" value="THAP"/>
    <property type="match status" value="1"/>
</dbReference>
<accession>A0AAV1KUB9</accession>
<gene>
    <name evidence="8" type="ORF">PARMNEM_LOCUS6484</name>
</gene>
<evidence type="ECO:0000259" key="7">
    <source>
        <dbReference type="PROSITE" id="PS50950"/>
    </source>
</evidence>
<keyword evidence="5 6" id="KW-0238">DNA-binding</keyword>
<evidence type="ECO:0000256" key="1">
    <source>
        <dbReference type="ARBA" id="ARBA00001968"/>
    </source>
</evidence>
<name>A0AAV1KUB9_9NEOP</name>
<evidence type="ECO:0000256" key="6">
    <source>
        <dbReference type="PROSITE-ProRule" id="PRU00309"/>
    </source>
</evidence>
<keyword evidence="4" id="KW-0862">Zinc</keyword>
<dbReference type="InterPro" id="IPR027805">
    <property type="entry name" value="Transposase_HTH_dom"/>
</dbReference>
<proteinExistence type="predicted"/>
<dbReference type="InterPro" id="IPR006612">
    <property type="entry name" value="THAP_Znf"/>
</dbReference>
<keyword evidence="3 6" id="KW-0863">Zinc-finger</keyword>
<dbReference type="GO" id="GO:0003677">
    <property type="term" value="F:DNA binding"/>
    <property type="evidence" value="ECO:0007669"/>
    <property type="project" value="UniProtKB-UniRule"/>
</dbReference>
<evidence type="ECO:0000256" key="2">
    <source>
        <dbReference type="ARBA" id="ARBA00022723"/>
    </source>
</evidence>
<dbReference type="AlphaFoldDB" id="A0AAV1KUB9"/>
<evidence type="ECO:0000313" key="8">
    <source>
        <dbReference type="EMBL" id="CAK1585392.1"/>
    </source>
</evidence>
<evidence type="ECO:0000313" key="9">
    <source>
        <dbReference type="Proteomes" id="UP001314205"/>
    </source>
</evidence>
<protein>
    <recommendedName>
        <fullName evidence="7">THAP-type domain-containing protein</fullName>
    </recommendedName>
</protein>
<feature type="domain" description="THAP-type" evidence="7">
    <location>
        <begin position="1"/>
        <end position="80"/>
    </location>
</feature>
<dbReference type="GO" id="GO:0008270">
    <property type="term" value="F:zinc ion binding"/>
    <property type="evidence" value="ECO:0007669"/>
    <property type="project" value="UniProtKB-KW"/>
</dbReference>
<keyword evidence="2" id="KW-0479">Metal-binding</keyword>
<organism evidence="8 9">
    <name type="scientific">Parnassius mnemosyne</name>
    <name type="common">clouded apollo</name>
    <dbReference type="NCBI Taxonomy" id="213953"/>
    <lineage>
        <taxon>Eukaryota</taxon>
        <taxon>Metazoa</taxon>
        <taxon>Ecdysozoa</taxon>
        <taxon>Arthropoda</taxon>
        <taxon>Hexapoda</taxon>
        <taxon>Insecta</taxon>
        <taxon>Pterygota</taxon>
        <taxon>Neoptera</taxon>
        <taxon>Endopterygota</taxon>
        <taxon>Lepidoptera</taxon>
        <taxon>Glossata</taxon>
        <taxon>Ditrysia</taxon>
        <taxon>Papilionoidea</taxon>
        <taxon>Papilionidae</taxon>
        <taxon>Parnassiinae</taxon>
        <taxon>Parnassini</taxon>
        <taxon>Parnassius</taxon>
        <taxon>Driopa</taxon>
    </lineage>
</organism>
<dbReference type="Proteomes" id="UP001314205">
    <property type="component" value="Unassembled WGS sequence"/>
</dbReference>
<dbReference type="InterPro" id="IPR027806">
    <property type="entry name" value="HARBI1_dom"/>
</dbReference>
<reference evidence="8 9" key="1">
    <citation type="submission" date="2023-11" db="EMBL/GenBank/DDBJ databases">
        <authorList>
            <person name="Hedman E."/>
            <person name="Englund M."/>
            <person name="Stromberg M."/>
            <person name="Nyberg Akerstrom W."/>
            <person name="Nylinder S."/>
            <person name="Jareborg N."/>
            <person name="Kallberg Y."/>
            <person name="Kronander E."/>
        </authorList>
    </citation>
    <scope>NUCLEOTIDE SEQUENCE [LARGE SCALE GENOMIC DNA]</scope>
</reference>
<dbReference type="EMBL" id="CAVLGL010000079">
    <property type="protein sequence ID" value="CAK1585392.1"/>
    <property type="molecule type" value="Genomic_DNA"/>
</dbReference>
<dbReference type="Pfam" id="PF05485">
    <property type="entry name" value="THAP"/>
    <property type="match status" value="1"/>
</dbReference>
<evidence type="ECO:0000256" key="4">
    <source>
        <dbReference type="ARBA" id="ARBA00022833"/>
    </source>
</evidence>
<sequence>MPQCCAVPYCSSAKGGHRFPCDKSRLKKWIIAIRRQNFIPSKHSVVCKDHFTSEDYTLPKDSTCQNPTPRLKKEAVPSVFFWNISHVNDQKKIECNQRVIRRRQKREEQEKKVVYNLDQWYQNRSTKENIECVEVEIESMFKDIGIQCSTGDLCKDIMIPEKQPHLYSEKCIRNMDSFCIQNLSGPKEVHFYTGCDDYEHFMFIFSLFGEEVNDLKYYPTMKPSHGAHVLTPFNEFFLTVMKLRRNTSNIELSFRFKISESSVSNIFITWINYLYCKLKDLNLWVSKKVLDNNMKILGKTNTCTIIIDCTEIKIEKPKNPASQQLTYSNYKSTNTLKVLVGVSATGCVTFVSDAYGGSISDRQLFEKSNIIL</sequence>
<evidence type="ECO:0000256" key="5">
    <source>
        <dbReference type="ARBA" id="ARBA00023125"/>
    </source>
</evidence>
<keyword evidence="9" id="KW-1185">Reference proteome</keyword>
<comment type="caution">
    <text evidence="8">The sequence shown here is derived from an EMBL/GenBank/DDBJ whole genome shotgun (WGS) entry which is preliminary data.</text>
</comment>
<dbReference type="PANTHER" id="PTHR23080">
    <property type="entry name" value="THAP DOMAIN PROTEIN"/>
    <property type="match status" value="1"/>
</dbReference>